<dbReference type="Proteomes" id="UP000494111">
    <property type="component" value="Unassembled WGS sequence"/>
</dbReference>
<dbReference type="InterPro" id="IPR038765">
    <property type="entry name" value="Papain-like_cys_pep_sf"/>
</dbReference>
<organism evidence="2 3">
    <name type="scientific">Achromobacter deleyi</name>
    <dbReference type="NCBI Taxonomy" id="1353891"/>
    <lineage>
        <taxon>Bacteria</taxon>
        <taxon>Pseudomonadati</taxon>
        <taxon>Pseudomonadota</taxon>
        <taxon>Betaproteobacteria</taxon>
        <taxon>Burkholderiales</taxon>
        <taxon>Alcaligenaceae</taxon>
        <taxon>Achromobacter</taxon>
    </lineage>
</organism>
<dbReference type="SMART" id="SM00460">
    <property type="entry name" value="TGc"/>
    <property type="match status" value="1"/>
</dbReference>
<dbReference type="InterPro" id="IPR013589">
    <property type="entry name" value="Bac_transglu_N"/>
</dbReference>
<reference evidence="2 3" key="1">
    <citation type="submission" date="2020-04" db="EMBL/GenBank/DDBJ databases">
        <authorList>
            <person name="De Canck E."/>
        </authorList>
    </citation>
    <scope>NUCLEOTIDE SEQUENCE [LARGE SCALE GENOMIC DNA]</scope>
    <source>
        <strain evidence="2 3">LMG 3458</strain>
    </source>
</reference>
<protein>
    <recommendedName>
        <fullName evidence="1">Transglutaminase-like domain-containing protein</fullName>
    </recommendedName>
</protein>
<evidence type="ECO:0000313" key="3">
    <source>
        <dbReference type="Proteomes" id="UP000494111"/>
    </source>
</evidence>
<dbReference type="PANTHER" id="PTHR33490:SF6">
    <property type="entry name" value="SLL1049 PROTEIN"/>
    <property type="match status" value="1"/>
</dbReference>
<accession>A0A6S7A0H9</accession>
<evidence type="ECO:0000313" key="2">
    <source>
        <dbReference type="EMBL" id="CAB3706348.1"/>
    </source>
</evidence>
<evidence type="ECO:0000259" key="1">
    <source>
        <dbReference type="SMART" id="SM00460"/>
    </source>
</evidence>
<dbReference type="Gene3D" id="3.10.620.30">
    <property type="match status" value="1"/>
</dbReference>
<dbReference type="AlphaFoldDB" id="A0A6S7A0H9"/>
<dbReference type="RefSeq" id="WP_175193019.1">
    <property type="nucleotide sequence ID" value="NZ_CADIJO010000009.1"/>
</dbReference>
<gene>
    <name evidence="2" type="ORF">LMG3458_02949</name>
</gene>
<feature type="domain" description="Transglutaminase-like" evidence="1">
    <location>
        <begin position="161"/>
        <end position="223"/>
    </location>
</feature>
<sequence length="268" mass="29505">MRHLVKHVTRYRYAAPVSYSIQTLRLTPRLDDHQRALRWHIQAPGDIQAQVDAYGNVAHTLILNRRHREVEIQVTGQVEIEPRAQGHVGQEDHRLPVHVYCVPTALTHGDDAVRGFSGRVLPRGLSTPEDALSLAEAICDRVVYAPDDDTAGGEPSGAAQVLALGRGGSRDQAHLFLACARACGTPARYVSGYLYTQEDQAVAHAWADIWLPEPGWVSVDVTHRRFASDRHCRLAVARDHDSASPVRWLHGQGADMSTQISVTMQAGA</sequence>
<dbReference type="SUPFAM" id="SSF54001">
    <property type="entry name" value="Cysteine proteinases"/>
    <property type="match status" value="1"/>
</dbReference>
<dbReference type="Pfam" id="PF08379">
    <property type="entry name" value="Bact_transglu_N"/>
    <property type="match status" value="1"/>
</dbReference>
<dbReference type="InterPro" id="IPR002931">
    <property type="entry name" value="Transglutaminase-like"/>
</dbReference>
<dbReference type="Pfam" id="PF01841">
    <property type="entry name" value="Transglut_core"/>
    <property type="match status" value="1"/>
</dbReference>
<dbReference type="EMBL" id="CADIJO010000009">
    <property type="protein sequence ID" value="CAB3706348.1"/>
    <property type="molecule type" value="Genomic_DNA"/>
</dbReference>
<proteinExistence type="predicted"/>
<name>A0A6S7A0H9_9BURK</name>
<dbReference type="PANTHER" id="PTHR33490">
    <property type="entry name" value="BLR5614 PROTEIN-RELATED"/>
    <property type="match status" value="1"/>
</dbReference>